<name>A0A2T3QEQ5_PHODM</name>
<evidence type="ECO:0000313" key="2">
    <source>
        <dbReference type="Proteomes" id="UP000251647"/>
    </source>
</evidence>
<reference evidence="1 2" key="1">
    <citation type="submission" date="2018-06" db="EMBL/GenBank/DDBJ databases">
        <authorList>
            <consortium name="Pathogen Informatics"/>
            <person name="Doyle S."/>
        </authorList>
    </citation>
    <scope>NUCLEOTIDE SEQUENCE [LARGE SCALE GENOMIC DNA]</scope>
    <source>
        <strain evidence="1 2">NCTC11647</strain>
    </source>
</reference>
<dbReference type="EMBL" id="UATL01000005">
    <property type="protein sequence ID" value="SPY44484.1"/>
    <property type="molecule type" value="Genomic_DNA"/>
</dbReference>
<dbReference type="RefSeq" id="WP_036765429.1">
    <property type="nucleotide sequence ID" value="NZ_PYOG01000026.1"/>
</dbReference>
<sequence>MKEFILMLSENYPFLYLCFILVVAVMILSMILTLVFSFILKLLTINKRNDIYKYYVENSPEIYKPWVSIKFGGWLRNIDVPFIYWRFFQFFYKMTKDDVKKWRNVVKKSFGKYYIIYMARLITKKMMLIIVIPMLVGIAIYMVFN</sequence>
<protein>
    <submittedName>
        <fullName evidence="1">Uncharacterized protein</fullName>
    </submittedName>
</protein>
<organism evidence="1 2">
    <name type="scientific">Photobacterium damselae</name>
    <dbReference type="NCBI Taxonomy" id="38293"/>
    <lineage>
        <taxon>Bacteria</taxon>
        <taxon>Pseudomonadati</taxon>
        <taxon>Pseudomonadota</taxon>
        <taxon>Gammaproteobacteria</taxon>
        <taxon>Vibrionales</taxon>
        <taxon>Vibrionaceae</taxon>
        <taxon>Photobacterium</taxon>
    </lineage>
</organism>
<proteinExistence type="predicted"/>
<dbReference type="AlphaFoldDB" id="A0A2T3QEQ5"/>
<gene>
    <name evidence="1" type="ORF">NCTC11647_03429</name>
</gene>
<evidence type="ECO:0000313" key="1">
    <source>
        <dbReference type="EMBL" id="SPY44484.1"/>
    </source>
</evidence>
<dbReference type="Proteomes" id="UP000251647">
    <property type="component" value="Unassembled WGS sequence"/>
</dbReference>
<accession>A0A2T3QEQ5</accession>